<reference evidence="4 5" key="1">
    <citation type="submission" date="2021-04" db="EMBL/GenBank/DDBJ databases">
        <authorList>
            <person name="Pira H."/>
            <person name="Risdian C."/>
            <person name="Wink J."/>
        </authorList>
    </citation>
    <scope>NUCLEOTIDE SEQUENCE [LARGE SCALE GENOMIC DNA]</scope>
    <source>
        <strain evidence="4 5">WHA3</strain>
    </source>
</reference>
<dbReference type="PANTHER" id="PTHR30347:SF1">
    <property type="entry name" value="MECHANOSENSITIVE CHANNEL MSCK"/>
    <property type="match status" value="1"/>
</dbReference>
<gene>
    <name evidence="4" type="ORF">KCG44_07480</name>
</gene>
<feature type="transmembrane region" description="Helical" evidence="1">
    <location>
        <begin position="50"/>
        <end position="74"/>
    </location>
</feature>
<dbReference type="InterPro" id="IPR006685">
    <property type="entry name" value="MscS_channel_2nd"/>
</dbReference>
<organism evidence="4 5">
    <name type="scientific">Pacificimonas pallii</name>
    <dbReference type="NCBI Taxonomy" id="2827236"/>
    <lineage>
        <taxon>Bacteria</taxon>
        <taxon>Pseudomonadati</taxon>
        <taxon>Pseudomonadota</taxon>
        <taxon>Alphaproteobacteria</taxon>
        <taxon>Sphingomonadales</taxon>
        <taxon>Sphingosinicellaceae</taxon>
        <taxon>Pacificimonas</taxon>
    </lineage>
</organism>
<keyword evidence="1" id="KW-1133">Transmembrane helix</keyword>
<proteinExistence type="predicted"/>
<evidence type="ECO:0000256" key="1">
    <source>
        <dbReference type="SAM" id="Phobius"/>
    </source>
</evidence>
<dbReference type="Pfam" id="PF00924">
    <property type="entry name" value="MS_channel_2nd"/>
    <property type="match status" value="1"/>
</dbReference>
<keyword evidence="1" id="KW-0812">Transmembrane</keyword>
<feature type="domain" description="Mechanosensitive ion channel MscS C-terminal" evidence="3">
    <location>
        <begin position="286"/>
        <end position="368"/>
    </location>
</feature>
<feature type="transmembrane region" description="Helical" evidence="1">
    <location>
        <begin position="122"/>
        <end position="145"/>
    </location>
</feature>
<evidence type="ECO:0000259" key="2">
    <source>
        <dbReference type="Pfam" id="PF00924"/>
    </source>
</evidence>
<sequence>MQRWIGPKLKAFLNARDASALQHLGDWAPRLIGVFTTVTLLIAARSITAFGALGTVFVALALGLALARLVYVIARIIKLNAAFAFILGMFAAIASIAGSLGSLEPLVSALDGAAVRLGSRRISILDLINAIIVIITLYAGTKFVVQLLSSRIGNARRLDLSQRVLFQKLSGIAVIAIAFFLGIELLEIDLTALAFFSGGLGIAIGFGMQKTFGNLISGLILLIDRSIKPGDVIVVDDTFGWVNKIGVRAVSIITRDGIEYLIPNEILMTEQVENWSYSSRNVRIHVPVGVSYDCDIHKAQELMLQAAKETTRVLETPPPNVWLKGYGDSSVDHDILCWISDAEEGVGNVKSAILNRLWDLFKENGIEIPFPQQDVHLKSLPEGVIFDASGRRQKS</sequence>
<name>A0ABS6SE21_9SPHN</name>
<evidence type="ECO:0000313" key="4">
    <source>
        <dbReference type="EMBL" id="MBV7256624.1"/>
    </source>
</evidence>
<feature type="transmembrane region" description="Helical" evidence="1">
    <location>
        <begin position="27"/>
        <end position="44"/>
    </location>
</feature>
<dbReference type="PANTHER" id="PTHR30347">
    <property type="entry name" value="POTASSIUM CHANNEL RELATED"/>
    <property type="match status" value="1"/>
</dbReference>
<accession>A0ABS6SE21</accession>
<dbReference type="EMBL" id="JAGSPA010000002">
    <property type="protein sequence ID" value="MBV7256624.1"/>
    <property type="molecule type" value="Genomic_DNA"/>
</dbReference>
<feature type="transmembrane region" description="Helical" evidence="1">
    <location>
        <begin position="165"/>
        <end position="183"/>
    </location>
</feature>
<evidence type="ECO:0000259" key="3">
    <source>
        <dbReference type="Pfam" id="PF21082"/>
    </source>
</evidence>
<feature type="transmembrane region" description="Helical" evidence="1">
    <location>
        <begin position="81"/>
        <end position="102"/>
    </location>
</feature>
<keyword evidence="1" id="KW-0472">Membrane</keyword>
<feature type="domain" description="Mechanosensitive ion channel MscS" evidence="2">
    <location>
        <begin position="211"/>
        <end position="276"/>
    </location>
</feature>
<dbReference type="Pfam" id="PF21082">
    <property type="entry name" value="MS_channel_3rd"/>
    <property type="match status" value="1"/>
</dbReference>
<protein>
    <submittedName>
        <fullName evidence="4">Mechanosensitive ion channel</fullName>
    </submittedName>
</protein>
<dbReference type="InterPro" id="IPR052702">
    <property type="entry name" value="MscS-like_channel"/>
</dbReference>
<keyword evidence="5" id="KW-1185">Reference proteome</keyword>
<comment type="caution">
    <text evidence="4">The sequence shown here is derived from an EMBL/GenBank/DDBJ whole genome shotgun (WGS) entry which is preliminary data.</text>
</comment>
<dbReference type="InterPro" id="IPR049278">
    <property type="entry name" value="MS_channel_C"/>
</dbReference>
<dbReference type="Proteomes" id="UP000722336">
    <property type="component" value="Unassembled WGS sequence"/>
</dbReference>
<evidence type="ECO:0000313" key="5">
    <source>
        <dbReference type="Proteomes" id="UP000722336"/>
    </source>
</evidence>